<keyword evidence="4" id="KW-1185">Reference proteome</keyword>
<dbReference type="GeneTree" id="ENSGT01030000234669"/>
<reference evidence="3" key="2">
    <citation type="submission" date="2025-09" db="UniProtKB">
        <authorList>
            <consortium name="Ensembl"/>
        </authorList>
    </citation>
    <scope>IDENTIFICATION</scope>
</reference>
<evidence type="ECO:0000256" key="2">
    <source>
        <dbReference type="SAM" id="MobiDB-lite"/>
    </source>
</evidence>
<evidence type="ECO:0000313" key="4">
    <source>
        <dbReference type="Proteomes" id="UP000694392"/>
    </source>
</evidence>
<evidence type="ECO:0000313" key="3">
    <source>
        <dbReference type="Ensembl" id="ENSSPUP00000017104.1"/>
    </source>
</evidence>
<accession>A0A8D0HAX3</accession>
<feature type="coiled-coil region" evidence="1">
    <location>
        <begin position="117"/>
        <end position="151"/>
    </location>
</feature>
<dbReference type="Proteomes" id="UP000694392">
    <property type="component" value="Unplaced"/>
</dbReference>
<evidence type="ECO:0000256" key="1">
    <source>
        <dbReference type="SAM" id="Coils"/>
    </source>
</evidence>
<dbReference type="InterPro" id="IPR050143">
    <property type="entry name" value="TRIM/RBCC"/>
</dbReference>
<dbReference type="Ensembl" id="ENSSPUT00000018223.1">
    <property type="protein sequence ID" value="ENSSPUP00000017104.1"/>
    <property type="gene ID" value="ENSSPUG00000013245.1"/>
</dbReference>
<feature type="compositionally biased region" description="Basic residues" evidence="2">
    <location>
        <begin position="1"/>
        <end position="10"/>
    </location>
</feature>
<dbReference type="AlphaFoldDB" id="A0A8D0HAX3"/>
<protein>
    <submittedName>
        <fullName evidence="3">Uncharacterized protein</fullName>
    </submittedName>
</protein>
<name>A0A8D0HAX3_SPHPU</name>
<proteinExistence type="predicted"/>
<reference evidence="3" key="1">
    <citation type="submission" date="2025-08" db="UniProtKB">
        <authorList>
            <consortium name="Ensembl"/>
        </authorList>
    </citation>
    <scope>IDENTIFICATION</scope>
</reference>
<dbReference type="PANTHER" id="PTHR24103">
    <property type="entry name" value="E3 UBIQUITIN-PROTEIN LIGASE TRIM"/>
    <property type="match status" value="1"/>
</dbReference>
<feature type="region of interest" description="Disordered" evidence="2">
    <location>
        <begin position="1"/>
        <end position="20"/>
    </location>
</feature>
<keyword evidence="1" id="KW-0175">Coiled coil</keyword>
<sequence>MARKKKRKKERVSTGPKSPECVRRIRKTGNISTKWMKSPCVWPAESFRLIKFRVWLPPPRQPRIITQAQIQNRVESLKKQREKVLVFKSNGETESWELLKQTEQERQKTVAEFKKLRQFLERRERLQLAQVEELEKEIAKRRDEHETKQYEEIVSLTELISEMEGKCLQTATEFLQVSLGEKQPRTFQEKGRMSIHV</sequence>
<organism evidence="3 4">
    <name type="scientific">Sphenodon punctatus</name>
    <name type="common">Tuatara</name>
    <name type="synonym">Hatteria punctata</name>
    <dbReference type="NCBI Taxonomy" id="8508"/>
    <lineage>
        <taxon>Eukaryota</taxon>
        <taxon>Metazoa</taxon>
        <taxon>Chordata</taxon>
        <taxon>Craniata</taxon>
        <taxon>Vertebrata</taxon>
        <taxon>Euteleostomi</taxon>
        <taxon>Lepidosauria</taxon>
        <taxon>Sphenodontia</taxon>
        <taxon>Sphenodontidae</taxon>
        <taxon>Sphenodon</taxon>
    </lineage>
</organism>